<proteinExistence type="predicted"/>
<dbReference type="PANTHER" id="PTHR10491:SF4">
    <property type="entry name" value="METHIONINE ADENOSYLTRANSFERASE 2 SUBUNIT BETA"/>
    <property type="match status" value="1"/>
</dbReference>
<dbReference type="Pfam" id="PF04321">
    <property type="entry name" value="RmlD_sub_bind"/>
    <property type="match status" value="1"/>
</dbReference>
<gene>
    <name evidence="2" type="ORF">CCACVL1_07720</name>
</gene>
<dbReference type="GO" id="GO:0048269">
    <property type="term" value="C:methionine adenosyltransferase complex"/>
    <property type="evidence" value="ECO:0007669"/>
    <property type="project" value="TreeGrafter"/>
</dbReference>
<dbReference type="OrthoDB" id="16464at2759"/>
<evidence type="ECO:0000313" key="3">
    <source>
        <dbReference type="Proteomes" id="UP000188268"/>
    </source>
</evidence>
<dbReference type="SUPFAM" id="SSF51735">
    <property type="entry name" value="NAD(P)-binding Rossmann-fold domains"/>
    <property type="match status" value="1"/>
</dbReference>
<dbReference type="InterPro" id="IPR029903">
    <property type="entry name" value="RmlD-like-bd"/>
</dbReference>
<feature type="domain" description="RmlD-like substrate binding" evidence="1">
    <location>
        <begin position="17"/>
        <end position="186"/>
    </location>
</feature>
<evidence type="ECO:0000313" key="2">
    <source>
        <dbReference type="EMBL" id="OMO89636.1"/>
    </source>
</evidence>
<dbReference type="AlphaFoldDB" id="A0A1R3J4D4"/>
<dbReference type="Gramene" id="OMO89636">
    <property type="protein sequence ID" value="OMO89636"/>
    <property type="gene ID" value="CCACVL1_07720"/>
</dbReference>
<protein>
    <submittedName>
        <fullName evidence="2">dTDP-4-dehydrorhamnose reductase</fullName>
    </submittedName>
</protein>
<dbReference type="STRING" id="210143.A0A1R3J4D4"/>
<sequence>MVFEANGNAQPLTLGLRFLIYGRTGCIGGLLGKICQAQGIPFAYGYGRLEDRESLVDDIAAIQPSHVFNAAGANVDWHWCEFNKMETIRSNVIGALNLADVCREKGLPLIFYSTGCMFDYDSDHPVGSGIGFTENDASNYSGSFFSKTKGMVEEWIKNYENVCILRVRLSLFSDLTHHQNFIKKITGYERVVNIPNSMTVLDELLPISIEMAKRNLTGIWNFTNPGVLTHNQVLEMYRDYVDPNFTWKNFSLEEQAKVLDAAPRCNNELDSTKLKKEFPEILPIKESAIKYVFEPNKKKINLA</sequence>
<evidence type="ECO:0000259" key="1">
    <source>
        <dbReference type="Pfam" id="PF04321"/>
    </source>
</evidence>
<name>A0A1R3J4D4_COCAP</name>
<dbReference type="PANTHER" id="PTHR10491">
    <property type="entry name" value="DTDP-4-DEHYDRORHAMNOSE REDUCTASE"/>
    <property type="match status" value="1"/>
</dbReference>
<dbReference type="Proteomes" id="UP000188268">
    <property type="component" value="Unassembled WGS sequence"/>
</dbReference>
<comment type="caution">
    <text evidence="2">The sequence shown here is derived from an EMBL/GenBank/DDBJ whole genome shotgun (WGS) entry which is preliminary data.</text>
</comment>
<reference evidence="2 3" key="1">
    <citation type="submission" date="2013-09" db="EMBL/GenBank/DDBJ databases">
        <title>Corchorus capsularis genome sequencing.</title>
        <authorList>
            <person name="Alam M."/>
            <person name="Haque M.S."/>
            <person name="Islam M.S."/>
            <person name="Emdad E.M."/>
            <person name="Islam M.M."/>
            <person name="Ahmed B."/>
            <person name="Halim A."/>
            <person name="Hossen Q.M.M."/>
            <person name="Hossain M.Z."/>
            <person name="Ahmed R."/>
            <person name="Khan M.M."/>
            <person name="Islam R."/>
            <person name="Rashid M.M."/>
            <person name="Khan S.A."/>
            <person name="Rahman M.S."/>
            <person name="Alam M."/>
        </authorList>
    </citation>
    <scope>NUCLEOTIDE SEQUENCE [LARGE SCALE GENOMIC DNA]</scope>
    <source>
        <strain evidence="3">cv. CVL-1</strain>
        <tissue evidence="2">Whole seedling</tissue>
    </source>
</reference>
<dbReference type="InterPro" id="IPR036291">
    <property type="entry name" value="NAD(P)-bd_dom_sf"/>
</dbReference>
<dbReference type="GO" id="GO:0048270">
    <property type="term" value="F:methionine adenosyltransferase regulator activity"/>
    <property type="evidence" value="ECO:0007669"/>
    <property type="project" value="TreeGrafter"/>
</dbReference>
<dbReference type="Gene3D" id="3.40.50.720">
    <property type="entry name" value="NAD(P)-binding Rossmann-like Domain"/>
    <property type="match status" value="1"/>
</dbReference>
<keyword evidence="3" id="KW-1185">Reference proteome</keyword>
<dbReference type="EMBL" id="AWWV01008632">
    <property type="protein sequence ID" value="OMO89636.1"/>
    <property type="molecule type" value="Genomic_DNA"/>
</dbReference>
<dbReference type="InterPro" id="IPR005913">
    <property type="entry name" value="dTDP_dehydrorham_reduct"/>
</dbReference>
<organism evidence="2 3">
    <name type="scientific">Corchorus capsularis</name>
    <name type="common">Jute</name>
    <dbReference type="NCBI Taxonomy" id="210143"/>
    <lineage>
        <taxon>Eukaryota</taxon>
        <taxon>Viridiplantae</taxon>
        <taxon>Streptophyta</taxon>
        <taxon>Embryophyta</taxon>
        <taxon>Tracheophyta</taxon>
        <taxon>Spermatophyta</taxon>
        <taxon>Magnoliopsida</taxon>
        <taxon>eudicotyledons</taxon>
        <taxon>Gunneridae</taxon>
        <taxon>Pentapetalae</taxon>
        <taxon>rosids</taxon>
        <taxon>malvids</taxon>
        <taxon>Malvales</taxon>
        <taxon>Malvaceae</taxon>
        <taxon>Grewioideae</taxon>
        <taxon>Apeibeae</taxon>
        <taxon>Corchorus</taxon>
    </lineage>
</organism>
<dbReference type="GO" id="GO:0006556">
    <property type="term" value="P:S-adenosylmethionine biosynthetic process"/>
    <property type="evidence" value="ECO:0007669"/>
    <property type="project" value="TreeGrafter"/>
</dbReference>
<accession>A0A1R3J4D4</accession>